<dbReference type="EMBL" id="CP011497">
    <property type="protein sequence ID" value="AKJ10540.1"/>
    <property type="molecule type" value="Genomic_DNA"/>
</dbReference>
<evidence type="ECO:0000313" key="2">
    <source>
        <dbReference type="Proteomes" id="UP000035366"/>
    </source>
</evidence>
<accession>A0ABN4G9J2</accession>
<name>A0ABN4G9J2_9ACTN</name>
<sequence>MSLFPSCLDLLDRPTRCPGCRAHAPGWVRMSVDGLSVLTHDGDRICPADPIFGTSAVRALPVALPVAAVEVAA</sequence>
<evidence type="ECO:0000313" key="1">
    <source>
        <dbReference type="EMBL" id="AKJ10540.1"/>
    </source>
</evidence>
<proteinExistence type="predicted"/>
<protein>
    <submittedName>
        <fullName evidence="1">Uncharacterized protein</fullName>
    </submittedName>
</protein>
<dbReference type="Proteomes" id="UP000035366">
    <property type="component" value="Chromosome"/>
</dbReference>
<keyword evidence="2" id="KW-1185">Reference proteome</keyword>
<organism evidence="1 2">
    <name type="scientific">Streptomyces incarnatus</name>
    <dbReference type="NCBI Taxonomy" id="665007"/>
    <lineage>
        <taxon>Bacteria</taxon>
        <taxon>Bacillati</taxon>
        <taxon>Actinomycetota</taxon>
        <taxon>Actinomycetes</taxon>
        <taxon>Kitasatosporales</taxon>
        <taxon>Streptomycetaceae</taxon>
        <taxon>Streptomyces</taxon>
    </lineage>
</organism>
<gene>
    <name evidence="1" type="ORF">ABB07_11080</name>
</gene>
<reference evidence="1 2" key="1">
    <citation type="journal article" date="2015" name="ISME J.">
        <title>Draft Genome Sequence of Streptomyces incarnatus NRRL8089, which Produces the Nucleoside Antibiotic Sinefungin.</title>
        <authorList>
            <person name="Oshima K."/>
            <person name="Hattori M."/>
            <person name="Shimizu H."/>
            <person name="Fukuda K."/>
            <person name="Nemoto M."/>
            <person name="Inagaki K."/>
            <person name="Tamura T."/>
        </authorList>
    </citation>
    <scope>NUCLEOTIDE SEQUENCE [LARGE SCALE GENOMIC DNA]</scope>
    <source>
        <strain evidence="1 2">NRRL 8089</strain>
    </source>
</reference>